<dbReference type="GO" id="GO:0003951">
    <property type="term" value="F:NAD+ kinase activity"/>
    <property type="evidence" value="ECO:0007669"/>
    <property type="project" value="InterPro"/>
</dbReference>
<dbReference type="InterPro" id="IPR039065">
    <property type="entry name" value="AcoX-like"/>
</dbReference>
<proteinExistence type="predicted"/>
<dbReference type="PANTHER" id="PTHR40697">
    <property type="entry name" value="ACETOIN CATABOLISM PROTEIN X"/>
    <property type="match status" value="1"/>
</dbReference>
<comment type="caution">
    <text evidence="1">The sequence shown here is derived from an EMBL/GenBank/DDBJ whole genome shotgun (WGS) entry which is preliminary data.</text>
</comment>
<protein>
    <submittedName>
        <fullName evidence="1">Putative polyphosphate/ATP-dependent NAD kinase</fullName>
    </submittedName>
</protein>
<evidence type="ECO:0000313" key="1">
    <source>
        <dbReference type="EMBL" id="RZS61965.1"/>
    </source>
</evidence>
<dbReference type="EMBL" id="SGWX01000001">
    <property type="protein sequence ID" value="RZS61965.1"/>
    <property type="molecule type" value="Genomic_DNA"/>
</dbReference>
<dbReference type="RefSeq" id="WP_207216522.1">
    <property type="nucleotide sequence ID" value="NZ_SGWX01000001.1"/>
</dbReference>
<dbReference type="PANTHER" id="PTHR40697:SF3">
    <property type="entry name" value="ACETOIN CATABOLISM PROTEIN X"/>
    <property type="match status" value="1"/>
</dbReference>
<dbReference type="GO" id="GO:0051287">
    <property type="term" value="F:NAD binding"/>
    <property type="evidence" value="ECO:0007669"/>
    <property type="project" value="UniProtKB-ARBA"/>
</dbReference>
<keyword evidence="2" id="KW-1185">Reference proteome</keyword>
<reference evidence="1 2" key="1">
    <citation type="submission" date="2019-02" db="EMBL/GenBank/DDBJ databases">
        <title>Sequencing the genomes of 1000 actinobacteria strains.</title>
        <authorList>
            <person name="Klenk H.-P."/>
        </authorList>
    </citation>
    <scope>NUCLEOTIDE SEQUENCE [LARGE SCALE GENOMIC DNA]</scope>
    <source>
        <strain evidence="1 2">DSM 16932</strain>
    </source>
</reference>
<name>A0A4Q7M271_9MICO</name>
<dbReference type="GO" id="GO:0005524">
    <property type="term" value="F:ATP binding"/>
    <property type="evidence" value="ECO:0007669"/>
    <property type="project" value="UniProtKB-ARBA"/>
</dbReference>
<dbReference type="SUPFAM" id="SSF111331">
    <property type="entry name" value="NAD kinase/diacylglycerol kinase-like"/>
    <property type="match status" value="1"/>
</dbReference>
<gene>
    <name evidence="1" type="ORF">EV386_2281</name>
</gene>
<dbReference type="Gene3D" id="3.40.50.10330">
    <property type="entry name" value="Probable inorganic polyphosphate/atp-NAD kinase, domain 1"/>
    <property type="match status" value="1"/>
</dbReference>
<dbReference type="PIRSF" id="PIRSF018567">
    <property type="entry name" value="AcoX"/>
    <property type="match status" value="1"/>
</dbReference>
<accession>A0A4Q7M271</accession>
<dbReference type="InterPro" id="IPR016064">
    <property type="entry name" value="NAD/diacylglycerol_kinase_sf"/>
</dbReference>
<dbReference type="InterPro" id="IPR017438">
    <property type="entry name" value="ATP-NAD_kinase_N"/>
</dbReference>
<dbReference type="Proteomes" id="UP000293852">
    <property type="component" value="Unassembled WGS sequence"/>
</dbReference>
<sequence>MTAITDEVTVGVVANPASGRDIRRLVAAASVFPTAEKANMVRRMLAAFAAVGVGHAMLNTDKTGISASVLRAAHTRRPGHDPDWPRLTFCDEDRRRGTAQDTVDAVRRMVAAGARVIVCLGGDGTARVAADACGDVPMLALSTGTNNAFPQMREATVAGLAAGLVAVGAVDPATTVRRAGALEVRTPGRRELALVDVCVSSAQHVGSRALWRPDDLLTLVCSFAEPDGVGLSSVAGLLCPSPREDPDGVVLDLAPPERARYVVRASIAPGLVVPVGVDAFRPLRPGETLTLPRSNGVIAVDGEREIELWGGRPATVALVRDGPRCVDVAAVMREAARTGVLSIRQTTPTNWRTS</sequence>
<dbReference type="AlphaFoldDB" id="A0A4Q7M271"/>
<keyword evidence="1" id="KW-0808">Transferase</keyword>
<dbReference type="InterPro" id="IPR002504">
    <property type="entry name" value="NADK"/>
</dbReference>
<organism evidence="1 2">
    <name type="scientific">Xylanimonas ulmi</name>
    <dbReference type="NCBI Taxonomy" id="228973"/>
    <lineage>
        <taxon>Bacteria</taxon>
        <taxon>Bacillati</taxon>
        <taxon>Actinomycetota</taxon>
        <taxon>Actinomycetes</taxon>
        <taxon>Micrococcales</taxon>
        <taxon>Promicromonosporaceae</taxon>
        <taxon>Xylanimonas</taxon>
    </lineage>
</organism>
<keyword evidence="1" id="KW-0418">Kinase</keyword>
<evidence type="ECO:0000313" key="2">
    <source>
        <dbReference type="Proteomes" id="UP000293852"/>
    </source>
</evidence>
<dbReference type="GO" id="GO:0006741">
    <property type="term" value="P:NADP+ biosynthetic process"/>
    <property type="evidence" value="ECO:0007669"/>
    <property type="project" value="InterPro"/>
</dbReference>
<dbReference type="InterPro" id="IPR011391">
    <property type="entry name" value="AcoX_kinase"/>
</dbReference>
<dbReference type="Pfam" id="PF01513">
    <property type="entry name" value="NAD_kinase"/>
    <property type="match status" value="1"/>
</dbReference>